<reference evidence="2" key="1">
    <citation type="journal article" date="2015" name="Nature">
        <title>Complex archaea that bridge the gap between prokaryotes and eukaryotes.</title>
        <authorList>
            <person name="Spang A."/>
            <person name="Saw J.H."/>
            <person name="Jorgensen S.L."/>
            <person name="Zaremba-Niedzwiedzka K."/>
            <person name="Martijn J."/>
            <person name="Lind A.E."/>
            <person name="van Eijk R."/>
            <person name="Schleper C."/>
            <person name="Guy L."/>
            <person name="Ettema T.J."/>
        </authorList>
    </citation>
    <scope>NUCLEOTIDE SEQUENCE</scope>
</reference>
<evidence type="ECO:0000256" key="1">
    <source>
        <dbReference type="SAM" id="MobiDB-lite"/>
    </source>
</evidence>
<dbReference type="EMBL" id="LAZR01030534">
    <property type="protein sequence ID" value="KKL56323.1"/>
    <property type="molecule type" value="Genomic_DNA"/>
</dbReference>
<comment type="caution">
    <text evidence="2">The sequence shown here is derived from an EMBL/GenBank/DDBJ whole genome shotgun (WGS) entry which is preliminary data.</text>
</comment>
<gene>
    <name evidence="2" type="ORF">LCGC14_2246560</name>
</gene>
<evidence type="ECO:0000313" key="2">
    <source>
        <dbReference type="EMBL" id="KKL56323.1"/>
    </source>
</evidence>
<organism evidence="2">
    <name type="scientific">marine sediment metagenome</name>
    <dbReference type="NCBI Taxonomy" id="412755"/>
    <lineage>
        <taxon>unclassified sequences</taxon>
        <taxon>metagenomes</taxon>
        <taxon>ecological metagenomes</taxon>
    </lineage>
</organism>
<evidence type="ECO:0008006" key="3">
    <source>
        <dbReference type="Google" id="ProtNLM"/>
    </source>
</evidence>
<dbReference type="SUPFAM" id="SSF89360">
    <property type="entry name" value="HesB-like domain"/>
    <property type="match status" value="1"/>
</dbReference>
<protein>
    <recommendedName>
        <fullName evidence="3">FeS cluster biogenesis domain-containing protein</fullName>
    </recommendedName>
</protein>
<name>A0A0F9D3K7_9ZZZZ</name>
<accession>A0A0F9D3K7</accession>
<sequence length="111" mass="12279">MLTVTDKATAYLREALTRKKEDAPEALRVVYTEEGYQLTLDDPKKGDHIFEQEGQNYLLVDTEVSEALGEEATLDLQETPHGTSLTLLGAHSPEPEPQAEAEPKAQTKTQP</sequence>
<proteinExistence type="predicted"/>
<dbReference type="InterPro" id="IPR035903">
    <property type="entry name" value="HesB-like_dom_sf"/>
</dbReference>
<dbReference type="AlphaFoldDB" id="A0A0F9D3K7"/>
<feature type="region of interest" description="Disordered" evidence="1">
    <location>
        <begin position="75"/>
        <end position="111"/>
    </location>
</feature>
<dbReference type="Gene3D" id="2.60.300.12">
    <property type="entry name" value="HesB-like domain"/>
    <property type="match status" value="1"/>
</dbReference>